<evidence type="ECO:0000256" key="1">
    <source>
        <dbReference type="SAM" id="SignalP"/>
    </source>
</evidence>
<dbReference type="EMBL" id="JACIIV010000015">
    <property type="protein sequence ID" value="MBB6228141.1"/>
    <property type="molecule type" value="Genomic_DNA"/>
</dbReference>
<keyword evidence="1" id="KW-0732">Signal</keyword>
<evidence type="ECO:0000313" key="2">
    <source>
        <dbReference type="EMBL" id="MBB6228141.1"/>
    </source>
</evidence>
<sequence length="99" mass="10708">MNKVFLPLAAIAAMISTSPVFAQDMVDASQIKIRYDKSDLSSPDARRGLERRINFVVNNVCGDVALGTKEEVDALRACRAEARGMAEAQLPISVADRGN</sequence>
<dbReference type="InterPro" id="IPR030972">
    <property type="entry name" value="UrcA_uranyl"/>
</dbReference>
<feature type="signal peptide" evidence="1">
    <location>
        <begin position="1"/>
        <end position="22"/>
    </location>
</feature>
<protein>
    <submittedName>
        <fullName evidence="2">UrcA family protein</fullName>
    </submittedName>
</protein>
<feature type="chain" id="PRO_5032270513" evidence="1">
    <location>
        <begin position="23"/>
        <end position="99"/>
    </location>
</feature>
<proteinExistence type="predicted"/>
<evidence type="ECO:0000313" key="3">
    <source>
        <dbReference type="Proteomes" id="UP000538147"/>
    </source>
</evidence>
<dbReference type="NCBIfam" id="TIGR04433">
    <property type="entry name" value="UrcA_uranyl"/>
    <property type="match status" value="1"/>
</dbReference>
<dbReference type="Proteomes" id="UP000538147">
    <property type="component" value="Unassembled WGS sequence"/>
</dbReference>
<name>A0A841L955_9SPHN</name>
<accession>A0A841L955</accession>
<dbReference type="RefSeq" id="WP_184199901.1">
    <property type="nucleotide sequence ID" value="NZ_BMOX01000006.1"/>
</dbReference>
<comment type="caution">
    <text evidence="2">The sequence shown here is derived from an EMBL/GenBank/DDBJ whole genome shotgun (WGS) entry which is preliminary data.</text>
</comment>
<gene>
    <name evidence="2" type="ORF">FHS79_002326</name>
</gene>
<keyword evidence="3" id="KW-1185">Reference proteome</keyword>
<dbReference type="AlphaFoldDB" id="A0A841L955"/>
<organism evidence="2 3">
    <name type="scientific">Polymorphobacter multimanifer</name>
    <dbReference type="NCBI Taxonomy" id="1070431"/>
    <lineage>
        <taxon>Bacteria</taxon>
        <taxon>Pseudomonadati</taxon>
        <taxon>Pseudomonadota</taxon>
        <taxon>Alphaproteobacteria</taxon>
        <taxon>Sphingomonadales</taxon>
        <taxon>Sphingosinicellaceae</taxon>
        <taxon>Polymorphobacter</taxon>
    </lineage>
</organism>
<reference evidence="2 3" key="1">
    <citation type="submission" date="2020-08" db="EMBL/GenBank/DDBJ databases">
        <title>Genomic Encyclopedia of Type Strains, Phase IV (KMG-IV): sequencing the most valuable type-strain genomes for metagenomic binning, comparative biology and taxonomic classification.</title>
        <authorList>
            <person name="Goeker M."/>
        </authorList>
    </citation>
    <scope>NUCLEOTIDE SEQUENCE [LARGE SCALE GENOMIC DNA]</scope>
    <source>
        <strain evidence="2 3">DSM 102189</strain>
    </source>
</reference>